<dbReference type="HOGENOM" id="CLU_058412_0_0_10"/>
<dbReference type="PANTHER" id="PTHR31566">
    <property type="entry name" value="CYTOCHROME C BIOGENESIS PROTEIN CCS1, CHLOROPLASTIC"/>
    <property type="match status" value="1"/>
</dbReference>
<evidence type="ECO:0000313" key="3">
    <source>
        <dbReference type="Proteomes" id="UP000004394"/>
    </source>
</evidence>
<dbReference type="BioCyc" id="PMAR862515-HMP:GMOO-2016-MONOMER"/>
<organism evidence="2 3">
    <name type="scientific">Hoylesella marshii DSM 16973 = JCM 13450</name>
    <dbReference type="NCBI Taxonomy" id="862515"/>
    <lineage>
        <taxon>Bacteria</taxon>
        <taxon>Pseudomonadati</taxon>
        <taxon>Bacteroidota</taxon>
        <taxon>Bacteroidia</taxon>
        <taxon>Bacteroidales</taxon>
        <taxon>Prevotellaceae</taxon>
        <taxon>Hoylesella</taxon>
    </lineage>
</organism>
<protein>
    <recommendedName>
        <fullName evidence="4">ResB-like domain-containing protein</fullName>
    </recommendedName>
</protein>
<proteinExistence type="predicted"/>
<feature type="transmembrane region" description="Helical" evidence="1">
    <location>
        <begin position="72"/>
        <end position="92"/>
    </location>
</feature>
<feature type="transmembrane region" description="Helical" evidence="1">
    <location>
        <begin position="112"/>
        <end position="133"/>
    </location>
</feature>
<feature type="transmembrane region" description="Helical" evidence="1">
    <location>
        <begin position="37"/>
        <end position="60"/>
    </location>
</feature>
<dbReference type="eggNOG" id="COG1333">
    <property type="taxonomic scope" value="Bacteria"/>
</dbReference>
<keyword evidence="1" id="KW-0812">Transmembrane</keyword>
<feature type="transmembrane region" description="Helical" evidence="1">
    <location>
        <begin position="145"/>
        <end position="165"/>
    </location>
</feature>
<dbReference type="STRING" id="862515.HMPREF0658_1988"/>
<dbReference type="PANTHER" id="PTHR31566:SF5">
    <property type="entry name" value="RESB-LIKE DOMAIN-CONTAINING PROTEIN"/>
    <property type="match status" value="1"/>
</dbReference>
<name>E0NUY3_9BACT</name>
<evidence type="ECO:0000256" key="1">
    <source>
        <dbReference type="SAM" id="Phobius"/>
    </source>
</evidence>
<evidence type="ECO:0000313" key="2">
    <source>
        <dbReference type="EMBL" id="EFM01068.1"/>
    </source>
</evidence>
<dbReference type="Proteomes" id="UP000004394">
    <property type="component" value="Unassembled WGS sequence"/>
</dbReference>
<accession>E0NUY3</accession>
<sequence>MMWMQPWKLKEGFAIGLGLVLTGLMLQWSVGPVQWKLFAFPLNLLALVFLLLIIGVVYALRSKVYAFRFLSTYAAAVPALCWAVFLTAIMGITRQVPTGHAPVDVLGFTDMLSSWPFVLVYFWLVIQLGELIVDHLFRFTWRDIPFYLNHLGLFIVMVSATLGSADMQRLKLNINMETPEWRAVDDQGKVHELALAIQLKRFRIDEYPPKLMLINTKTGREIPERKPYTLLVDSTFKGGDILKWHFRILKRIKWAAPVMTRDTTNYVSWPSSGASCALLVRATKRQTDSKGHAQTLLRQGWVTCGSYLFPYQELKLDDKVTLVMPEREPERFISRVEILTKSGKRIMTDILVNQPFELEGWKIYQLDYNRQMGCWSDTSVLELVSDPWLPLVYTGIYMMLAGALCMFIIAQKKRGTEK</sequence>
<dbReference type="EMBL" id="AEEI01000055">
    <property type="protein sequence ID" value="EFM01068.1"/>
    <property type="molecule type" value="Genomic_DNA"/>
</dbReference>
<dbReference type="AlphaFoldDB" id="E0NUY3"/>
<keyword evidence="3" id="KW-1185">Reference proteome</keyword>
<reference evidence="2" key="1">
    <citation type="submission" date="2010-07" db="EMBL/GenBank/DDBJ databases">
        <authorList>
            <person name="Muzny D."/>
            <person name="Qin X."/>
            <person name="Deng J."/>
            <person name="Jiang H."/>
            <person name="Liu Y."/>
            <person name="Qu J."/>
            <person name="Song X.-Z."/>
            <person name="Zhang L."/>
            <person name="Thornton R."/>
            <person name="Coyle M."/>
            <person name="Francisco L."/>
            <person name="Jackson L."/>
            <person name="Javaid M."/>
            <person name="Korchina V."/>
            <person name="Kovar C."/>
            <person name="Mata R."/>
            <person name="Mathew T."/>
            <person name="Ngo R."/>
            <person name="Nguyen L."/>
            <person name="Nguyen N."/>
            <person name="Okwuonu G."/>
            <person name="Ongeri F."/>
            <person name="Pham C."/>
            <person name="Simmons D."/>
            <person name="Wilczek-Boney K."/>
            <person name="Hale W."/>
            <person name="Jakkamsetti A."/>
            <person name="Pham P."/>
            <person name="Ruth R."/>
            <person name="San Lucas F."/>
            <person name="Warren J."/>
            <person name="Zhang J."/>
            <person name="Zhao Z."/>
            <person name="Zhou C."/>
            <person name="Zhu D."/>
            <person name="Lee S."/>
            <person name="Bess C."/>
            <person name="Blankenburg K."/>
            <person name="Forbes L."/>
            <person name="Fu Q."/>
            <person name="Gubbala S."/>
            <person name="Hirani K."/>
            <person name="Jayaseelan J.C."/>
            <person name="Lara F."/>
            <person name="Munidasa M."/>
            <person name="Palculict T."/>
            <person name="Patil S."/>
            <person name="Pu L.-L."/>
            <person name="Saada N."/>
            <person name="Tang L."/>
            <person name="Weissenberger G."/>
            <person name="Zhu Y."/>
            <person name="Hemphill L."/>
            <person name="Shang Y."/>
            <person name="Youmans B."/>
            <person name="Ayvaz T."/>
            <person name="Ross M."/>
            <person name="Santibanez J."/>
            <person name="Aqrawi P."/>
            <person name="Gross S."/>
            <person name="Joshi V."/>
            <person name="Fowler G."/>
            <person name="Nazareth L."/>
            <person name="Reid J."/>
            <person name="Worley K."/>
            <person name="Petrosino J."/>
            <person name="Highlander S."/>
            <person name="Gibbs R."/>
        </authorList>
    </citation>
    <scope>NUCLEOTIDE SEQUENCE [LARGE SCALE GENOMIC DNA]</scope>
    <source>
        <strain evidence="2">DSM 16973</strain>
    </source>
</reference>
<evidence type="ECO:0008006" key="4">
    <source>
        <dbReference type="Google" id="ProtNLM"/>
    </source>
</evidence>
<gene>
    <name evidence="2" type="ORF">HMPREF0658_1988</name>
</gene>
<feature type="transmembrane region" description="Helical" evidence="1">
    <location>
        <begin position="12"/>
        <end position="31"/>
    </location>
</feature>
<keyword evidence="1" id="KW-1133">Transmembrane helix</keyword>
<feature type="transmembrane region" description="Helical" evidence="1">
    <location>
        <begin position="388"/>
        <end position="410"/>
    </location>
</feature>
<comment type="caution">
    <text evidence="2">The sequence shown here is derived from an EMBL/GenBank/DDBJ whole genome shotgun (WGS) entry which is preliminary data.</text>
</comment>
<keyword evidence="1" id="KW-0472">Membrane</keyword>
<dbReference type="InterPro" id="IPR023494">
    <property type="entry name" value="Cyt_c_bgen_Ccs1/CcsB/ResB"/>
</dbReference>